<dbReference type="InterPro" id="IPR006143">
    <property type="entry name" value="RND_pump_MFP"/>
</dbReference>
<evidence type="ECO:0000259" key="5">
    <source>
        <dbReference type="Pfam" id="PF25876"/>
    </source>
</evidence>
<dbReference type="EMBL" id="QFQS01000006">
    <property type="protein sequence ID" value="PZQ95615.1"/>
    <property type="molecule type" value="Genomic_DNA"/>
</dbReference>
<dbReference type="InterPro" id="IPR058625">
    <property type="entry name" value="MdtA-like_BSH"/>
</dbReference>
<dbReference type="Gene3D" id="2.40.420.20">
    <property type="match status" value="1"/>
</dbReference>
<evidence type="ECO:0000256" key="2">
    <source>
        <dbReference type="ARBA" id="ARBA00009477"/>
    </source>
</evidence>
<dbReference type="GO" id="GO:0005886">
    <property type="term" value="C:plasma membrane"/>
    <property type="evidence" value="ECO:0007669"/>
    <property type="project" value="TreeGrafter"/>
</dbReference>
<dbReference type="NCBIfam" id="TIGR01730">
    <property type="entry name" value="RND_mfp"/>
    <property type="match status" value="1"/>
</dbReference>
<evidence type="ECO:0000313" key="10">
    <source>
        <dbReference type="Proteomes" id="UP000248975"/>
    </source>
</evidence>
<feature type="domain" description="Multidrug resistance protein MdtA-like C-terminal permuted SH3" evidence="8">
    <location>
        <begin position="298"/>
        <end position="359"/>
    </location>
</feature>
<feature type="domain" description="Multidrug resistance protein MdtA-like alpha-helical hairpin" evidence="5">
    <location>
        <begin position="98"/>
        <end position="166"/>
    </location>
</feature>
<keyword evidence="3" id="KW-0175">Coiled coil</keyword>
<dbReference type="Pfam" id="PF25876">
    <property type="entry name" value="HH_MFP_RND"/>
    <property type="match status" value="1"/>
</dbReference>
<evidence type="ECO:0000313" key="9">
    <source>
        <dbReference type="EMBL" id="PZQ95615.1"/>
    </source>
</evidence>
<protein>
    <submittedName>
        <fullName evidence="9">Efflux transporter periplasmic adaptor subunit</fullName>
    </submittedName>
</protein>
<keyword evidence="4" id="KW-0732">Signal</keyword>
<feature type="domain" description="Multidrug resistance protein MdtA-like beta-barrel" evidence="7">
    <location>
        <begin position="204"/>
        <end position="292"/>
    </location>
</feature>
<dbReference type="Gene3D" id="2.40.50.100">
    <property type="match status" value="1"/>
</dbReference>
<gene>
    <name evidence="9" type="ORF">DI533_18370</name>
</gene>
<feature type="chain" id="PRO_5016154886" evidence="4">
    <location>
        <begin position="23"/>
        <end position="377"/>
    </location>
</feature>
<comment type="subcellular location">
    <subcellularLocation>
        <location evidence="1">Cell envelope</location>
    </subcellularLocation>
</comment>
<dbReference type="PANTHER" id="PTHR30158:SF24">
    <property type="entry name" value="HLYD FAMILY SECRETION PROTEIN"/>
    <property type="match status" value="1"/>
</dbReference>
<name>A0A2W5S959_CERSP</name>
<accession>A0A2W5S959</accession>
<evidence type="ECO:0000256" key="4">
    <source>
        <dbReference type="SAM" id="SignalP"/>
    </source>
</evidence>
<dbReference type="PANTHER" id="PTHR30158">
    <property type="entry name" value="ACRA/E-RELATED COMPONENT OF DRUG EFFLUX TRANSPORTER"/>
    <property type="match status" value="1"/>
</dbReference>
<evidence type="ECO:0000259" key="8">
    <source>
        <dbReference type="Pfam" id="PF25967"/>
    </source>
</evidence>
<organism evidence="9 10">
    <name type="scientific">Cereibacter sphaeroides</name>
    <name type="common">Rhodobacter sphaeroides</name>
    <dbReference type="NCBI Taxonomy" id="1063"/>
    <lineage>
        <taxon>Bacteria</taxon>
        <taxon>Pseudomonadati</taxon>
        <taxon>Pseudomonadota</taxon>
        <taxon>Alphaproteobacteria</taxon>
        <taxon>Rhodobacterales</taxon>
        <taxon>Paracoccaceae</taxon>
        <taxon>Cereibacter</taxon>
    </lineage>
</organism>
<feature type="domain" description="Multidrug resistance protein MdtA-like barrel-sandwich hybrid" evidence="6">
    <location>
        <begin position="57"/>
        <end position="198"/>
    </location>
</feature>
<dbReference type="FunFam" id="2.40.420.20:FF:000001">
    <property type="entry name" value="Efflux RND transporter periplasmic adaptor subunit"/>
    <property type="match status" value="1"/>
</dbReference>
<comment type="caution">
    <text evidence="9">The sequence shown here is derived from an EMBL/GenBank/DDBJ whole genome shotgun (WGS) entry which is preliminary data.</text>
</comment>
<dbReference type="InterPro" id="IPR058626">
    <property type="entry name" value="MdtA-like_b-barrel"/>
</dbReference>
<dbReference type="SUPFAM" id="SSF111369">
    <property type="entry name" value="HlyD-like secretion proteins"/>
    <property type="match status" value="1"/>
</dbReference>
<evidence type="ECO:0000256" key="1">
    <source>
        <dbReference type="ARBA" id="ARBA00004196"/>
    </source>
</evidence>
<dbReference type="GO" id="GO:0030313">
    <property type="term" value="C:cell envelope"/>
    <property type="evidence" value="ECO:0007669"/>
    <property type="project" value="UniProtKB-SubCell"/>
</dbReference>
<dbReference type="Pfam" id="PF25967">
    <property type="entry name" value="RND-MFP_C"/>
    <property type="match status" value="1"/>
</dbReference>
<dbReference type="GO" id="GO:0046677">
    <property type="term" value="P:response to antibiotic"/>
    <property type="evidence" value="ECO:0007669"/>
    <property type="project" value="TreeGrafter"/>
</dbReference>
<dbReference type="Proteomes" id="UP000248975">
    <property type="component" value="Unassembled WGS sequence"/>
</dbReference>
<sequence>MRLNLVAAGFALALLPAPVALAQTATAAAPSVDVQLPIARKETIYVTSSGRTSAFQRVDLMARVPGFLEKIGYEDGATVKSGTPLFTIEQAPYQASVDSAQAGVASAQAQVAQASADLARQTKLTQSQIASVETLDQSQATSKSADASLQEAQAQLEQSQIDLSYTTITAPFDGVVTARTADLGALVGASGPSVLATIMQTDKLYVTFTVTESQVLQVKAALAQRGQTLKDIGQITVDVGVATDDGYPHQGVIDYIAPEIDTGTGTLTVRAVLDNTKHELLPGLFVRVRIPVQKDVDSLLVPEAALGNDQRGRYVLVVDKDNKVQERPIVVGSAVDGGLVIVKSGIEATDQVIVGGLSRAAPGSTVTAKLLSAPVSE</sequence>
<dbReference type="Pfam" id="PF25917">
    <property type="entry name" value="BSH_RND"/>
    <property type="match status" value="1"/>
</dbReference>
<reference evidence="9 10" key="1">
    <citation type="submission" date="2017-08" db="EMBL/GenBank/DDBJ databases">
        <title>Infants hospitalized years apart are colonized by the same room-sourced microbial strains.</title>
        <authorList>
            <person name="Brooks B."/>
            <person name="Olm M.R."/>
            <person name="Firek B.A."/>
            <person name="Baker R."/>
            <person name="Thomas B.C."/>
            <person name="Morowitz M.J."/>
            <person name="Banfield J.F."/>
        </authorList>
    </citation>
    <scope>NUCLEOTIDE SEQUENCE [LARGE SCALE GENOMIC DNA]</scope>
    <source>
        <strain evidence="9">S2_003_000_R2_11</strain>
    </source>
</reference>
<dbReference type="InterPro" id="IPR058627">
    <property type="entry name" value="MdtA-like_C"/>
</dbReference>
<dbReference type="Gene3D" id="1.10.287.470">
    <property type="entry name" value="Helix hairpin bin"/>
    <property type="match status" value="1"/>
</dbReference>
<proteinExistence type="inferred from homology"/>
<dbReference type="InterPro" id="IPR058624">
    <property type="entry name" value="MdtA-like_HH"/>
</dbReference>
<evidence type="ECO:0000259" key="6">
    <source>
        <dbReference type="Pfam" id="PF25917"/>
    </source>
</evidence>
<feature type="signal peptide" evidence="4">
    <location>
        <begin position="1"/>
        <end position="22"/>
    </location>
</feature>
<dbReference type="AlphaFoldDB" id="A0A2W5S959"/>
<evidence type="ECO:0000256" key="3">
    <source>
        <dbReference type="SAM" id="Coils"/>
    </source>
</evidence>
<dbReference type="Gene3D" id="2.40.30.170">
    <property type="match status" value="1"/>
</dbReference>
<dbReference type="GO" id="GO:0022857">
    <property type="term" value="F:transmembrane transporter activity"/>
    <property type="evidence" value="ECO:0007669"/>
    <property type="project" value="InterPro"/>
</dbReference>
<dbReference type="Pfam" id="PF25944">
    <property type="entry name" value="Beta-barrel_RND"/>
    <property type="match status" value="1"/>
</dbReference>
<comment type="similarity">
    <text evidence="2">Belongs to the membrane fusion protein (MFP) (TC 8.A.1) family.</text>
</comment>
<feature type="coiled-coil region" evidence="3">
    <location>
        <begin position="135"/>
        <end position="162"/>
    </location>
</feature>
<evidence type="ECO:0000259" key="7">
    <source>
        <dbReference type="Pfam" id="PF25944"/>
    </source>
</evidence>